<keyword evidence="1" id="KW-0812">Transmembrane</keyword>
<sequence>MRKRSKNRTHGCDAPFRVAISLFGRIMPVIDIFMRLFAALLAAIPQRVLRIFFLPGFFGFSTRHVSSPLAIRALQCSRFAN</sequence>
<feature type="transmembrane region" description="Helical" evidence="1">
    <location>
        <begin position="32"/>
        <end position="53"/>
    </location>
</feature>
<comment type="caution">
    <text evidence="2">The sequence shown here is derived from an EMBL/GenBank/DDBJ whole genome shotgun (WGS) entry which is preliminary data.</text>
</comment>
<dbReference type="EMBL" id="SGOE01000001">
    <property type="protein sequence ID" value="TRB09080.1"/>
    <property type="molecule type" value="Genomic_DNA"/>
</dbReference>
<evidence type="ECO:0000256" key="1">
    <source>
        <dbReference type="SAM" id="Phobius"/>
    </source>
</evidence>
<organism evidence="2 3">
    <name type="scientific">Agrobacterium tumefaciens</name>
    <dbReference type="NCBI Taxonomy" id="358"/>
    <lineage>
        <taxon>Bacteria</taxon>
        <taxon>Pseudomonadati</taxon>
        <taxon>Pseudomonadota</taxon>
        <taxon>Alphaproteobacteria</taxon>
        <taxon>Hyphomicrobiales</taxon>
        <taxon>Rhizobiaceae</taxon>
        <taxon>Rhizobium/Agrobacterium group</taxon>
        <taxon>Agrobacterium</taxon>
        <taxon>Agrobacterium tumefaciens complex</taxon>
    </lineage>
</organism>
<dbReference type="Proteomes" id="UP000317023">
    <property type="component" value="Unassembled WGS sequence"/>
</dbReference>
<keyword evidence="1" id="KW-0472">Membrane</keyword>
<dbReference type="AlphaFoldDB" id="A0A546Y7W3"/>
<evidence type="ECO:0000313" key="2">
    <source>
        <dbReference type="EMBL" id="TRB09080.1"/>
    </source>
</evidence>
<name>A0A546Y7W3_AGRTU</name>
<accession>A0A546Y7W3</accession>
<proteinExistence type="predicted"/>
<keyword evidence="1" id="KW-1133">Transmembrane helix</keyword>
<reference evidence="2 3" key="1">
    <citation type="journal article" date="2019" name="Appl. Microbiol. Biotechnol.">
        <title>Differential efficiency of wild type rhizogenic strains for rol gene transformation of plants.</title>
        <authorList>
            <person name="Desmet S."/>
            <person name="De Keyser E."/>
            <person name="Van Vaerenbergh J."/>
            <person name="Baeyen S."/>
            <person name="Van Huylenbroeck J."/>
            <person name="Geelen D."/>
            <person name="Dhooghe E."/>
        </authorList>
    </citation>
    <scope>NUCLEOTIDE SEQUENCE [LARGE SCALE GENOMIC DNA]</scope>
    <source>
        <strain evidence="2 3">MAFF210266</strain>
    </source>
</reference>
<evidence type="ECO:0000313" key="3">
    <source>
        <dbReference type="Proteomes" id="UP000317023"/>
    </source>
</evidence>
<gene>
    <name evidence="2" type="ORF">EXN61_04095</name>
</gene>
<protein>
    <submittedName>
        <fullName evidence="2">Uncharacterized protein</fullName>
    </submittedName>
</protein>